<evidence type="ECO:0000259" key="2">
    <source>
        <dbReference type="Pfam" id="PF01370"/>
    </source>
</evidence>
<dbReference type="InterPro" id="IPR051783">
    <property type="entry name" value="NAD(P)-dependent_oxidoreduct"/>
</dbReference>
<dbReference type="SUPFAM" id="SSF51735">
    <property type="entry name" value="NAD(P)-binding Rossmann-fold domains"/>
    <property type="match status" value="1"/>
</dbReference>
<evidence type="ECO:0000256" key="1">
    <source>
        <dbReference type="SAM" id="MobiDB-lite"/>
    </source>
</evidence>
<accession>A0ABZ1IJN2</accession>
<name>A0ABZ1IJN2_9PSEU</name>
<evidence type="ECO:0000313" key="3">
    <source>
        <dbReference type="EMBL" id="WSE34621.1"/>
    </source>
</evidence>
<dbReference type="PANTHER" id="PTHR48079:SF6">
    <property type="entry name" value="NAD(P)-BINDING DOMAIN-CONTAINING PROTEIN-RELATED"/>
    <property type="match status" value="1"/>
</dbReference>
<dbReference type="Pfam" id="PF01370">
    <property type="entry name" value="Epimerase"/>
    <property type="match status" value="1"/>
</dbReference>
<organism evidence="3 4">
    <name type="scientific">Amycolatopsis rhabdoformis</name>
    <dbReference type="NCBI Taxonomy" id="1448059"/>
    <lineage>
        <taxon>Bacteria</taxon>
        <taxon>Bacillati</taxon>
        <taxon>Actinomycetota</taxon>
        <taxon>Actinomycetes</taxon>
        <taxon>Pseudonocardiales</taxon>
        <taxon>Pseudonocardiaceae</taxon>
        <taxon>Amycolatopsis</taxon>
    </lineage>
</organism>
<dbReference type="Gene3D" id="3.40.50.720">
    <property type="entry name" value="NAD(P)-binding Rossmann-like Domain"/>
    <property type="match status" value="1"/>
</dbReference>
<feature type="compositionally biased region" description="Basic and acidic residues" evidence="1">
    <location>
        <begin position="247"/>
        <end position="267"/>
    </location>
</feature>
<evidence type="ECO:0000313" key="4">
    <source>
        <dbReference type="Proteomes" id="UP001330812"/>
    </source>
</evidence>
<dbReference type="EMBL" id="CP142149">
    <property type="protein sequence ID" value="WSE34621.1"/>
    <property type="molecule type" value="Genomic_DNA"/>
</dbReference>
<proteinExistence type="predicted"/>
<protein>
    <submittedName>
        <fullName evidence="3">NAD(P)-dependent oxidoreductase</fullName>
    </submittedName>
</protein>
<reference evidence="3 4" key="1">
    <citation type="journal article" date="2015" name="Int. J. Syst. Evol. Microbiol.">
        <title>Amycolatopsis rhabdoformis sp. nov., an actinomycete isolated from a tropical forest soil.</title>
        <authorList>
            <person name="Souza W.R."/>
            <person name="Silva R.E."/>
            <person name="Goodfellow M."/>
            <person name="Busarakam K."/>
            <person name="Figueiro F.S."/>
            <person name="Ferreira D."/>
            <person name="Rodrigues-Filho E."/>
            <person name="Moraes L.A.B."/>
            <person name="Zucchi T.D."/>
        </authorList>
    </citation>
    <scope>NUCLEOTIDE SEQUENCE [LARGE SCALE GENOMIC DNA]</scope>
    <source>
        <strain evidence="3 4">NCIMB 14900</strain>
    </source>
</reference>
<keyword evidence="4" id="KW-1185">Reference proteome</keyword>
<dbReference type="RefSeq" id="WP_326837429.1">
    <property type="nucleotide sequence ID" value="NZ_CP142149.1"/>
</dbReference>
<gene>
    <name evidence="3" type="ORF">VSH64_21490</name>
</gene>
<sequence length="283" mass="29191">MRVFLAGASGVVGRHAVPALLARGHEVIGLARGADSADRITALGATAVLGDVYDAPALAELVGAAAPDVVMHQLTDLGSGDRVANARVRTVGTRNLVDAAKAAGVRRMIAQSISWAYEPGTTPATEETPLDLAGAADRLATVSGIASLEHAVAELPEWVILRYGTLYGADTWYAADGLMDQLARAGQLPATADVASFLHIADAASAAVDALAWPSGAVNVCDDDPVPGHEWAPVFCAAVGAPAPAHSDAERTPWARGADNTHARKDLGWAPSRPSWREGFTLG</sequence>
<feature type="region of interest" description="Disordered" evidence="1">
    <location>
        <begin position="246"/>
        <end position="270"/>
    </location>
</feature>
<dbReference type="InterPro" id="IPR001509">
    <property type="entry name" value="Epimerase_deHydtase"/>
</dbReference>
<dbReference type="Proteomes" id="UP001330812">
    <property type="component" value="Chromosome"/>
</dbReference>
<dbReference type="PANTHER" id="PTHR48079">
    <property type="entry name" value="PROTEIN YEEZ"/>
    <property type="match status" value="1"/>
</dbReference>
<dbReference type="InterPro" id="IPR036291">
    <property type="entry name" value="NAD(P)-bd_dom_sf"/>
</dbReference>
<feature type="domain" description="NAD-dependent epimerase/dehydratase" evidence="2">
    <location>
        <begin position="3"/>
        <end position="214"/>
    </location>
</feature>